<reference evidence="1 2" key="1">
    <citation type="journal article" date="2021" name="Commun. Biol.">
        <title>Genomic insights into the host specific adaptation of the Pneumocystis genus.</title>
        <authorList>
            <person name="Cisse O.H."/>
            <person name="Ma L."/>
            <person name="Dekker J.P."/>
            <person name="Khil P.P."/>
            <person name="Youn J.-H."/>
            <person name="Brenchley J.M."/>
            <person name="Blair R."/>
            <person name="Pahar B."/>
            <person name="Chabe M."/>
            <person name="Van Rompay K.K.A."/>
            <person name="Keesler R."/>
            <person name="Sukura A."/>
            <person name="Hirsch V."/>
            <person name="Kutty G."/>
            <person name="Liu Y."/>
            <person name="Peng L."/>
            <person name="Chen J."/>
            <person name="Song J."/>
            <person name="Weissenbacher-Lang C."/>
            <person name="Xu J."/>
            <person name="Upham N.S."/>
            <person name="Stajich J.E."/>
            <person name="Cuomo C.A."/>
            <person name="Cushion M.T."/>
            <person name="Kovacs J.A."/>
        </authorList>
    </citation>
    <scope>NUCLEOTIDE SEQUENCE [LARGE SCALE GENOMIC DNA]</scope>
    <source>
        <strain evidence="1 2">RABM</strain>
    </source>
</reference>
<protein>
    <submittedName>
        <fullName evidence="1">Uncharacterized protein</fullName>
    </submittedName>
</protein>
<gene>
    <name evidence="1" type="ORF">PORY_001055</name>
</gene>
<dbReference type="EMBL" id="JABTEG010000003">
    <property type="protein sequence ID" value="KAG4305499.1"/>
    <property type="molecule type" value="Genomic_DNA"/>
</dbReference>
<sequence>MINRINTSFFLKNYCLFKQRLKFSHKNIGLNIKNVKVLNYGFFQKKLYTNSSERLFNTARNIRNNLCEKGCNYNKYINEFLISNDLNEIESFELLLEDISKQVNINTLNRILRLIEKSNLSAIDKSYFLIKAHLKLLLATSLKKTSQELLPKYPSETTFFYDSFKSSLPITPTISHWEFILQFYIKANTINYISFPFSLLIESLLQIQASRLKLSSKIYFMVINAIVISPEFRPFKSDYSQETHSINTTIRIKKVLNILQLMQNHIEFDINKEKIFHALYLACCPSITQVLQYALNQELSLDKDSTNL</sequence>
<evidence type="ECO:0000313" key="1">
    <source>
        <dbReference type="EMBL" id="KAG4305499.1"/>
    </source>
</evidence>
<organism evidence="1 2">
    <name type="scientific">Pneumocystis oryctolagi</name>
    <dbReference type="NCBI Taxonomy" id="42067"/>
    <lineage>
        <taxon>Eukaryota</taxon>
        <taxon>Fungi</taxon>
        <taxon>Dikarya</taxon>
        <taxon>Ascomycota</taxon>
        <taxon>Taphrinomycotina</taxon>
        <taxon>Pneumocystomycetes</taxon>
        <taxon>Pneumocystaceae</taxon>
        <taxon>Pneumocystis</taxon>
    </lineage>
</organism>
<dbReference type="Proteomes" id="UP000768646">
    <property type="component" value="Unassembled WGS sequence"/>
</dbReference>
<accession>A0ACB7CCM7</accession>
<proteinExistence type="predicted"/>
<comment type="caution">
    <text evidence="1">The sequence shown here is derived from an EMBL/GenBank/DDBJ whole genome shotgun (WGS) entry which is preliminary data.</text>
</comment>
<evidence type="ECO:0000313" key="2">
    <source>
        <dbReference type="Proteomes" id="UP000768646"/>
    </source>
</evidence>
<keyword evidence="2" id="KW-1185">Reference proteome</keyword>
<name>A0ACB7CCM7_9ASCO</name>